<sequence length="286" mass="32176">MEHHANIIPWQIISKFTKSIIRYASIDNYGNLNIKDFKNLLNNKTKIVAITQASNVLGTINPIKNICMWAHEVGSVVVVDAAQSIVHNKIDVQKLDCDFLVFSGHKIYGPTGIGVLYSKRKYLENMVPYKTGGNMINEVTKEKTIYADIPAKFEAGTPNIAGVIGLDSAIKYFNSLNYKLMKLYEKELHKKICKKLKNIKDIKFLANPDKTIPICSFLIQNIHSNDISAIISNFGIALRSGHHCAMPLMQKLNTTSSIRVSLAFYNTKKEIDIFIDSLKKTIKLLT</sequence>
<dbReference type="InterPro" id="IPR020578">
    <property type="entry name" value="Aminotrans_V_PyrdxlP_BS"/>
</dbReference>
<proteinExistence type="inferred from homology"/>
<comment type="cofactor">
    <cofactor evidence="1 5">
        <name>pyridoxal 5'-phosphate</name>
        <dbReference type="ChEBI" id="CHEBI:597326"/>
    </cofactor>
</comment>
<evidence type="ECO:0000313" key="7">
    <source>
        <dbReference type="EMBL" id="ADQ20056.1"/>
    </source>
</evidence>
<feature type="domain" description="Aminotransferase class V" evidence="6">
    <location>
        <begin position="1"/>
        <end position="274"/>
    </location>
</feature>
<comment type="catalytic activity">
    <reaction evidence="4">
        <text>(sulfur carrier)-H + L-cysteine = (sulfur carrier)-SH + L-alanine</text>
        <dbReference type="Rhea" id="RHEA:43892"/>
        <dbReference type="Rhea" id="RHEA-COMP:14737"/>
        <dbReference type="Rhea" id="RHEA-COMP:14739"/>
        <dbReference type="ChEBI" id="CHEBI:29917"/>
        <dbReference type="ChEBI" id="CHEBI:35235"/>
        <dbReference type="ChEBI" id="CHEBI:57972"/>
        <dbReference type="ChEBI" id="CHEBI:64428"/>
        <dbReference type="EC" id="2.8.1.7"/>
    </reaction>
</comment>
<dbReference type="InterPro" id="IPR000192">
    <property type="entry name" value="Aminotrans_V_dom"/>
</dbReference>
<evidence type="ECO:0000256" key="3">
    <source>
        <dbReference type="ARBA" id="ARBA00022898"/>
    </source>
</evidence>
<dbReference type="Gene3D" id="3.40.640.10">
    <property type="entry name" value="Type I PLP-dependent aspartate aminotransferase-like (Major domain)"/>
    <property type="match status" value="1"/>
</dbReference>
<dbReference type="InterPro" id="IPR015422">
    <property type="entry name" value="PyrdxlP-dep_Trfase_small"/>
</dbReference>
<evidence type="ECO:0000256" key="5">
    <source>
        <dbReference type="RuleBase" id="RU004504"/>
    </source>
</evidence>
<evidence type="ECO:0000256" key="2">
    <source>
        <dbReference type="ARBA" id="ARBA00010447"/>
    </source>
</evidence>
<dbReference type="PANTHER" id="PTHR43586">
    <property type="entry name" value="CYSTEINE DESULFURASE"/>
    <property type="match status" value="1"/>
</dbReference>
<dbReference type="AlphaFoldDB" id="G8D476"/>
<evidence type="ECO:0000259" key="6">
    <source>
        <dbReference type="Pfam" id="PF00266"/>
    </source>
</evidence>
<dbReference type="Gene3D" id="3.90.1150.10">
    <property type="entry name" value="Aspartate Aminotransferase, domain 1"/>
    <property type="match status" value="1"/>
</dbReference>
<dbReference type="SUPFAM" id="SSF53383">
    <property type="entry name" value="PLP-dependent transferases"/>
    <property type="match status" value="1"/>
</dbReference>
<dbReference type="Pfam" id="PF00266">
    <property type="entry name" value="Aminotran_5"/>
    <property type="match status" value="1"/>
</dbReference>
<name>G8D476_9GAMM</name>
<gene>
    <name evidence="7" type="primary">etrK</name>
    <name evidence="7" type="ORF">ETU_000038</name>
</gene>
<evidence type="ECO:0000256" key="4">
    <source>
        <dbReference type="ARBA" id="ARBA00050776"/>
    </source>
</evidence>
<dbReference type="PANTHER" id="PTHR43586:SF8">
    <property type="entry name" value="CYSTEINE DESULFURASE 1, CHLOROPLASTIC"/>
    <property type="match status" value="1"/>
</dbReference>
<keyword evidence="3" id="KW-0663">Pyridoxal phosphate</keyword>
<accession>G8D476</accession>
<reference evidence="7" key="1">
    <citation type="journal article" date="2011" name="ACS Chem. Biol.">
        <title>Meta-omic Characterization of the Marine Invertebrate Microbial Consortium That Produces the Chemotherapeutic Natural Product ET-743.</title>
        <authorList>
            <person name="Rath C.M."/>
            <person name="Janto B."/>
            <person name="Earl J."/>
            <person name="Ahmed A."/>
            <person name="Hu F.Z."/>
            <person name="Hiller L."/>
            <person name="Dahlgren M."/>
            <person name="Kreft R."/>
            <person name="Yu F."/>
            <person name="Wolff J.J."/>
            <person name="Kweon H.K."/>
            <person name="Christiansen M.A."/>
            <person name="Hakansson K."/>
            <person name="Williams R.M."/>
            <person name="Ehrlich G.D."/>
            <person name="Sherman D.H."/>
        </authorList>
    </citation>
    <scope>NUCLEOTIDE SEQUENCE</scope>
</reference>
<dbReference type="EMBL" id="HQ542106">
    <property type="protein sequence ID" value="ADQ20056.1"/>
    <property type="molecule type" value="Genomic_DNA"/>
</dbReference>
<dbReference type="GO" id="GO:0016829">
    <property type="term" value="F:lyase activity"/>
    <property type="evidence" value="ECO:0007669"/>
    <property type="project" value="UniProtKB-KW"/>
</dbReference>
<organism evidence="7">
    <name type="scientific">Candidatus Endecteinascidia fromenterensis</name>
    <dbReference type="NCBI Taxonomy" id="266021"/>
    <lineage>
        <taxon>Bacteria</taxon>
        <taxon>Pseudomonadati</taxon>
        <taxon>Pseudomonadota</taxon>
        <taxon>Gammaproteobacteria</taxon>
        <taxon>Thiotrichales</taxon>
        <taxon>Candidatus Endecteinascidia</taxon>
    </lineage>
</organism>
<keyword evidence="7" id="KW-0456">Lyase</keyword>
<protein>
    <submittedName>
        <fullName evidence="7">Cysteine desulfurase SufS selenocysteine lyase</fullName>
    </submittedName>
</protein>
<dbReference type="InterPro" id="IPR015424">
    <property type="entry name" value="PyrdxlP-dep_Trfase"/>
</dbReference>
<evidence type="ECO:0000256" key="1">
    <source>
        <dbReference type="ARBA" id="ARBA00001933"/>
    </source>
</evidence>
<comment type="similarity">
    <text evidence="2">Belongs to the class-V pyridoxal-phosphate-dependent aminotransferase family. Csd subfamily.</text>
</comment>
<dbReference type="GO" id="GO:0031071">
    <property type="term" value="F:cysteine desulfurase activity"/>
    <property type="evidence" value="ECO:0007669"/>
    <property type="project" value="UniProtKB-EC"/>
</dbReference>
<dbReference type="PROSITE" id="PS00595">
    <property type="entry name" value="AA_TRANSFER_CLASS_5"/>
    <property type="match status" value="1"/>
</dbReference>
<dbReference type="InterPro" id="IPR015421">
    <property type="entry name" value="PyrdxlP-dep_Trfase_major"/>
</dbReference>